<evidence type="ECO:0000313" key="2">
    <source>
        <dbReference type="EMBL" id="PVE79423.1"/>
    </source>
</evidence>
<gene>
    <name evidence="2" type="ORF">DC432_01330</name>
</gene>
<dbReference type="EMBL" id="QDFT01000002">
    <property type="protein sequence ID" value="PVE79423.1"/>
    <property type="molecule type" value="Genomic_DNA"/>
</dbReference>
<keyword evidence="1" id="KW-1133">Transmembrane helix</keyword>
<comment type="caution">
    <text evidence="2">The sequence shown here is derived from an EMBL/GenBank/DDBJ whole genome shotgun (WGS) entry which is preliminary data.</text>
</comment>
<dbReference type="Proteomes" id="UP000244649">
    <property type="component" value="Unassembled WGS sequence"/>
</dbReference>
<keyword evidence="1" id="KW-0812">Transmembrane</keyword>
<feature type="transmembrane region" description="Helical" evidence="1">
    <location>
        <begin position="26"/>
        <end position="49"/>
    </location>
</feature>
<name>A0A2T7WX73_MICTE</name>
<accession>A0A2T7WX73</accession>
<evidence type="ECO:0000313" key="3">
    <source>
        <dbReference type="Proteomes" id="UP000244649"/>
    </source>
</evidence>
<protein>
    <submittedName>
        <fullName evidence="2">Uncharacterized protein</fullName>
    </submittedName>
</protein>
<sequence>MRLFRLRCTHDCDARRHLVNLDTDQVLIGLGAVLSTSTVVVLCGLRIIFLGVERRMDRRLAESNHASHEAGKVAIVLGERRMPRP</sequence>
<organism evidence="2 3">
    <name type="scientific">Microbacterium testaceum</name>
    <name type="common">Aureobacterium testaceum</name>
    <name type="synonym">Brevibacterium testaceum</name>
    <dbReference type="NCBI Taxonomy" id="2033"/>
    <lineage>
        <taxon>Bacteria</taxon>
        <taxon>Bacillati</taxon>
        <taxon>Actinomycetota</taxon>
        <taxon>Actinomycetes</taxon>
        <taxon>Micrococcales</taxon>
        <taxon>Microbacteriaceae</taxon>
        <taxon>Microbacterium</taxon>
    </lineage>
</organism>
<proteinExistence type="predicted"/>
<evidence type="ECO:0000256" key="1">
    <source>
        <dbReference type="SAM" id="Phobius"/>
    </source>
</evidence>
<reference evidence="2 3" key="1">
    <citation type="submission" date="2018-04" db="EMBL/GenBank/DDBJ databases">
        <authorList>
            <person name="Go L.Y."/>
            <person name="Mitchell J.A."/>
        </authorList>
    </citation>
    <scope>NUCLEOTIDE SEQUENCE [LARGE SCALE GENOMIC DNA]</scope>
    <source>
        <strain evidence="2 3">TPD7010</strain>
    </source>
</reference>
<dbReference type="AlphaFoldDB" id="A0A2T7WX73"/>
<keyword evidence="1" id="KW-0472">Membrane</keyword>